<dbReference type="PANTHER" id="PTHR42791:SF17">
    <property type="entry name" value="ACETYLTRANSFERASE, GNAT FAMILY FAMILY (AFU_ORTHOLOGUE AFUA_8G05690)"/>
    <property type="match status" value="1"/>
</dbReference>
<dbReference type="InterPro" id="IPR016181">
    <property type="entry name" value="Acyl_CoA_acyltransferase"/>
</dbReference>
<name>A0ABP0CKH8_9PEZI</name>
<dbReference type="Proteomes" id="UP001642482">
    <property type="component" value="Unassembled WGS sequence"/>
</dbReference>
<organism evidence="2 3">
    <name type="scientific">Sporothrix eucalyptigena</name>
    <dbReference type="NCBI Taxonomy" id="1812306"/>
    <lineage>
        <taxon>Eukaryota</taxon>
        <taxon>Fungi</taxon>
        <taxon>Dikarya</taxon>
        <taxon>Ascomycota</taxon>
        <taxon>Pezizomycotina</taxon>
        <taxon>Sordariomycetes</taxon>
        <taxon>Sordariomycetidae</taxon>
        <taxon>Ophiostomatales</taxon>
        <taxon>Ophiostomataceae</taxon>
        <taxon>Sporothrix</taxon>
    </lineage>
</organism>
<proteinExistence type="predicted"/>
<dbReference type="CDD" id="cd04301">
    <property type="entry name" value="NAT_SF"/>
    <property type="match status" value="1"/>
</dbReference>
<dbReference type="Pfam" id="PF13673">
    <property type="entry name" value="Acetyltransf_10"/>
    <property type="match status" value="1"/>
</dbReference>
<dbReference type="InterPro" id="IPR052523">
    <property type="entry name" value="Trichothecene_AcTrans"/>
</dbReference>
<protein>
    <recommendedName>
        <fullName evidence="1">N-acetyltransferase domain-containing protein</fullName>
    </recommendedName>
</protein>
<feature type="domain" description="N-acetyltransferase" evidence="1">
    <location>
        <begin position="83"/>
        <end position="237"/>
    </location>
</feature>
<dbReference type="PROSITE" id="PS51186">
    <property type="entry name" value="GNAT"/>
    <property type="match status" value="1"/>
</dbReference>
<gene>
    <name evidence="2" type="ORF">SEUCBS140593_008150</name>
</gene>
<accession>A0ABP0CKH8</accession>
<evidence type="ECO:0000259" key="1">
    <source>
        <dbReference type="PROSITE" id="PS51186"/>
    </source>
</evidence>
<sequence length="237" mass="25950">MASSQSENVSFHVVPATEADMETAARLVHEAISPTSPIDSLLHPLGMTDGVFAAAVAGKTQQFRTDGTIYRKVVASRDSSGDDEMVAFTRLYIRAVERNESEWNTPFTFTPDEGLEPGELNVEAANAIFGPIDAMKKKAIRGSRHLYISLFAASPDWQGKGLGRLLMEDAFSTAKAHGLDTIYLISTESARPFYAKFDYEMVDTVTIDLVKLRGGSEGEKTDKPTHASMMLLRKTPV</sequence>
<dbReference type="EMBL" id="CAWUHD010000108">
    <property type="protein sequence ID" value="CAK7232110.1"/>
    <property type="molecule type" value="Genomic_DNA"/>
</dbReference>
<dbReference type="PANTHER" id="PTHR42791">
    <property type="entry name" value="GNAT FAMILY ACETYLTRANSFERASE"/>
    <property type="match status" value="1"/>
</dbReference>
<dbReference type="Gene3D" id="3.40.630.30">
    <property type="match status" value="1"/>
</dbReference>
<dbReference type="SUPFAM" id="SSF55729">
    <property type="entry name" value="Acyl-CoA N-acyltransferases (Nat)"/>
    <property type="match status" value="1"/>
</dbReference>
<evidence type="ECO:0000313" key="2">
    <source>
        <dbReference type="EMBL" id="CAK7232110.1"/>
    </source>
</evidence>
<keyword evidence="3" id="KW-1185">Reference proteome</keyword>
<reference evidence="2 3" key="1">
    <citation type="submission" date="2024-01" db="EMBL/GenBank/DDBJ databases">
        <authorList>
            <person name="Allen C."/>
            <person name="Tagirdzhanova G."/>
        </authorList>
    </citation>
    <scope>NUCLEOTIDE SEQUENCE [LARGE SCALE GENOMIC DNA]</scope>
</reference>
<evidence type="ECO:0000313" key="3">
    <source>
        <dbReference type="Proteomes" id="UP001642482"/>
    </source>
</evidence>
<comment type="caution">
    <text evidence="2">The sequence shown here is derived from an EMBL/GenBank/DDBJ whole genome shotgun (WGS) entry which is preliminary data.</text>
</comment>
<dbReference type="InterPro" id="IPR000182">
    <property type="entry name" value="GNAT_dom"/>
</dbReference>